<dbReference type="InterPro" id="IPR044578">
    <property type="entry name" value="BIR6-like"/>
</dbReference>
<comment type="caution">
    <text evidence="5">The sequence shown here is derived from an EMBL/GenBank/DDBJ whole genome shotgun (WGS) entry which is preliminary data.</text>
</comment>
<dbReference type="InterPro" id="IPR002885">
    <property type="entry name" value="PPR_rpt"/>
</dbReference>
<feature type="repeat" description="PPR" evidence="3">
    <location>
        <begin position="79"/>
        <end position="113"/>
    </location>
</feature>
<dbReference type="AlphaFoldDB" id="A0A445JXH2"/>
<reference evidence="5 6" key="1">
    <citation type="submission" date="2018-09" db="EMBL/GenBank/DDBJ databases">
        <title>A high-quality reference genome of wild soybean provides a powerful tool to mine soybean genomes.</title>
        <authorList>
            <person name="Xie M."/>
            <person name="Chung C.Y.L."/>
            <person name="Li M.-W."/>
            <person name="Wong F.-L."/>
            <person name="Chan T.-F."/>
            <person name="Lam H.-M."/>
        </authorList>
    </citation>
    <scope>NUCLEOTIDE SEQUENCE [LARGE SCALE GENOMIC DNA]</scope>
    <source>
        <strain evidence="6">cv. W05</strain>
        <tissue evidence="5">Hypocotyl of etiolated seedlings</tissue>
    </source>
</reference>
<keyword evidence="2" id="KW-0677">Repeat</keyword>
<dbReference type="Proteomes" id="UP000289340">
    <property type="component" value="Chromosome 7"/>
</dbReference>
<dbReference type="PANTHER" id="PTHR47003:SF2">
    <property type="entry name" value="OS01G0970900 PROTEIN"/>
    <property type="match status" value="1"/>
</dbReference>
<keyword evidence="6" id="KW-1185">Reference proteome</keyword>
<dbReference type="GO" id="GO:0004185">
    <property type="term" value="F:serine-type carboxypeptidase activity"/>
    <property type="evidence" value="ECO:0007669"/>
    <property type="project" value="InterPro"/>
</dbReference>
<dbReference type="GO" id="GO:0008380">
    <property type="term" value="P:RNA splicing"/>
    <property type="evidence" value="ECO:0007669"/>
    <property type="project" value="InterPro"/>
</dbReference>
<dbReference type="GO" id="GO:0006508">
    <property type="term" value="P:proteolysis"/>
    <property type="evidence" value="ECO:0007669"/>
    <property type="project" value="InterPro"/>
</dbReference>
<evidence type="ECO:0000313" key="5">
    <source>
        <dbReference type="EMBL" id="RZC03181.1"/>
    </source>
</evidence>
<dbReference type="NCBIfam" id="TIGR00756">
    <property type="entry name" value="PPR"/>
    <property type="match status" value="2"/>
</dbReference>
<feature type="repeat" description="PPR" evidence="3">
    <location>
        <begin position="114"/>
        <end position="148"/>
    </location>
</feature>
<keyword evidence="4" id="KW-0175">Coiled coil</keyword>
<dbReference type="EMBL" id="QZWG01000007">
    <property type="protein sequence ID" value="RZC03181.1"/>
    <property type="molecule type" value="Genomic_DNA"/>
</dbReference>
<evidence type="ECO:0000256" key="2">
    <source>
        <dbReference type="ARBA" id="ARBA00022737"/>
    </source>
</evidence>
<dbReference type="Gene3D" id="1.25.40.10">
    <property type="entry name" value="Tetratricopeptide repeat domain"/>
    <property type="match status" value="1"/>
</dbReference>
<sequence>MVAASRRLRDLQSSAVWFRRFSTDSATTLGFFKWAKSQTGYRHSPELYYLMVDVLGKCKSFDSMSELVEEMARLEGYVTLETMTKVMRRLARTRKHEDAIQAFRRMEKFGVKKDTTTLNVLIDALVKGDSVEHAHKVVLEFKGSGCSFVGYGATQEIGPFLVDTDGRGHKFNNFSWNKGTNTSGVYRCPKSCPITPLCRHASNIKVPTPVACSRRFSIEDQYYGGMKSLSEKVDALSQNLVRETSVLNNKEDTLRSEEANKANLVKNIEELKHSGKEKSSAVKKAEEGAADLKKKVDELTKSLEEHDKEYQVKA</sequence>
<comment type="similarity">
    <text evidence="1">Belongs to the peptidase S10 family.</text>
</comment>
<feature type="coiled-coil region" evidence="4">
    <location>
        <begin position="247"/>
        <end position="309"/>
    </location>
</feature>
<dbReference type="InterPro" id="IPR001563">
    <property type="entry name" value="Peptidase_S10"/>
</dbReference>
<evidence type="ECO:0000256" key="4">
    <source>
        <dbReference type="SAM" id="Coils"/>
    </source>
</evidence>
<dbReference type="PROSITE" id="PS51375">
    <property type="entry name" value="PPR"/>
    <property type="match status" value="2"/>
</dbReference>
<evidence type="ECO:0000256" key="3">
    <source>
        <dbReference type="PROSITE-ProRule" id="PRU00708"/>
    </source>
</evidence>
<dbReference type="InterPro" id="IPR029058">
    <property type="entry name" value="AB_hydrolase_fold"/>
</dbReference>
<protein>
    <submittedName>
        <fullName evidence="5">Pentatricopeptide repeat-containing protein, mitochondrial</fullName>
    </submittedName>
</protein>
<accession>A0A445JXH2</accession>
<proteinExistence type="inferred from homology"/>
<evidence type="ECO:0000313" key="6">
    <source>
        <dbReference type="Proteomes" id="UP000289340"/>
    </source>
</evidence>
<organism evidence="5 6">
    <name type="scientific">Glycine soja</name>
    <name type="common">Wild soybean</name>
    <dbReference type="NCBI Taxonomy" id="3848"/>
    <lineage>
        <taxon>Eukaryota</taxon>
        <taxon>Viridiplantae</taxon>
        <taxon>Streptophyta</taxon>
        <taxon>Embryophyta</taxon>
        <taxon>Tracheophyta</taxon>
        <taxon>Spermatophyta</taxon>
        <taxon>Magnoliopsida</taxon>
        <taxon>eudicotyledons</taxon>
        <taxon>Gunneridae</taxon>
        <taxon>Pentapetalae</taxon>
        <taxon>rosids</taxon>
        <taxon>fabids</taxon>
        <taxon>Fabales</taxon>
        <taxon>Fabaceae</taxon>
        <taxon>Papilionoideae</taxon>
        <taxon>50 kb inversion clade</taxon>
        <taxon>NPAAA clade</taxon>
        <taxon>indigoferoid/millettioid clade</taxon>
        <taxon>Phaseoleae</taxon>
        <taxon>Glycine</taxon>
        <taxon>Glycine subgen. Soja</taxon>
    </lineage>
</organism>
<dbReference type="Pfam" id="PF01535">
    <property type="entry name" value="PPR"/>
    <property type="match status" value="1"/>
</dbReference>
<gene>
    <name evidence="5" type="ORF">D0Y65_018019</name>
</gene>
<evidence type="ECO:0000256" key="1">
    <source>
        <dbReference type="ARBA" id="ARBA00009431"/>
    </source>
</evidence>
<name>A0A445JXH2_GLYSO</name>
<dbReference type="SUPFAM" id="SSF53474">
    <property type="entry name" value="alpha/beta-Hydrolases"/>
    <property type="match status" value="1"/>
</dbReference>
<dbReference type="PANTHER" id="PTHR47003">
    <property type="entry name" value="OS01G0970900 PROTEIN"/>
    <property type="match status" value="1"/>
</dbReference>
<dbReference type="InterPro" id="IPR011990">
    <property type="entry name" value="TPR-like_helical_dom_sf"/>
</dbReference>
<dbReference type="Pfam" id="PF00450">
    <property type="entry name" value="Peptidase_S10"/>
    <property type="match status" value="1"/>
</dbReference>